<evidence type="ECO:0000313" key="1">
    <source>
        <dbReference type="EMBL" id="CRL28785.1"/>
    </source>
</evidence>
<accession>A0A0G4PQV7</accession>
<dbReference type="Proteomes" id="UP000053732">
    <property type="component" value="Unassembled WGS sequence"/>
</dbReference>
<name>A0A0G4PQV7_PENC3</name>
<dbReference type="EMBL" id="HG793163">
    <property type="protein sequence ID" value="CRL28785.1"/>
    <property type="molecule type" value="Genomic_DNA"/>
</dbReference>
<dbReference type="Gene3D" id="3.40.50.150">
    <property type="entry name" value="Vaccinia Virus protein VP39"/>
    <property type="match status" value="1"/>
</dbReference>
<gene>
    <name evidence="1" type="ORF">PCAMFM013_S030g000072</name>
</gene>
<dbReference type="InterPro" id="IPR029063">
    <property type="entry name" value="SAM-dependent_MTases_sf"/>
</dbReference>
<organism evidence="1 2">
    <name type="scientific">Penicillium camemberti (strain FM 013)</name>
    <dbReference type="NCBI Taxonomy" id="1429867"/>
    <lineage>
        <taxon>Eukaryota</taxon>
        <taxon>Fungi</taxon>
        <taxon>Dikarya</taxon>
        <taxon>Ascomycota</taxon>
        <taxon>Pezizomycotina</taxon>
        <taxon>Eurotiomycetes</taxon>
        <taxon>Eurotiomycetidae</taxon>
        <taxon>Eurotiales</taxon>
        <taxon>Aspergillaceae</taxon>
        <taxon>Penicillium</taxon>
    </lineage>
</organism>
<evidence type="ECO:0000313" key="2">
    <source>
        <dbReference type="Proteomes" id="UP000053732"/>
    </source>
</evidence>
<dbReference type="AlphaFoldDB" id="A0A0G4PQV7"/>
<sequence length="98" mass="11613">MVSQLVFAMHRLKPGGSIVLLLHRIESWDTVCILHAFNEFSDIQLYKHRKAHAIKSSFYLVAKRVNMEHHTARGSMGYWKSLWRYLTFEHFKEIPLGR</sequence>
<protein>
    <submittedName>
        <fullName evidence="1">Str. FM013</fullName>
    </submittedName>
</protein>
<reference evidence="1 2" key="1">
    <citation type="journal article" date="2014" name="Nat. Commun.">
        <title>Multiple recent horizontal transfers of a large genomic region in cheese making fungi.</title>
        <authorList>
            <person name="Cheeseman K."/>
            <person name="Ropars J."/>
            <person name="Renault P."/>
            <person name="Dupont J."/>
            <person name="Gouzy J."/>
            <person name="Branca A."/>
            <person name="Abraham A.L."/>
            <person name="Ceppi M."/>
            <person name="Conseiller E."/>
            <person name="Debuchy R."/>
            <person name="Malagnac F."/>
            <person name="Goarin A."/>
            <person name="Silar P."/>
            <person name="Lacoste S."/>
            <person name="Sallet E."/>
            <person name="Bensimon A."/>
            <person name="Giraud T."/>
            <person name="Brygoo Y."/>
        </authorList>
    </citation>
    <scope>NUCLEOTIDE SEQUENCE [LARGE SCALE GENOMIC DNA]</scope>
    <source>
        <strain evidence="2">FM 013</strain>
    </source>
</reference>
<keyword evidence="2" id="KW-1185">Reference proteome</keyword>
<proteinExistence type="predicted"/>